<keyword evidence="4" id="KW-0418">Kinase</keyword>
<evidence type="ECO:0000313" key="10">
    <source>
        <dbReference type="EMBL" id="PJF35852.1"/>
    </source>
</evidence>
<dbReference type="PROSITE" id="PS50109">
    <property type="entry name" value="HIS_KIN"/>
    <property type="match status" value="1"/>
</dbReference>
<feature type="modified residue" description="4-aspartylphosphate" evidence="6">
    <location>
        <position position="54"/>
    </location>
</feature>
<dbReference type="AlphaFoldDB" id="A0A2M8PE91"/>
<dbReference type="Pfam" id="PF00072">
    <property type="entry name" value="Response_reg"/>
    <property type="match status" value="1"/>
</dbReference>
<dbReference type="SMART" id="SM00388">
    <property type="entry name" value="HisKA"/>
    <property type="match status" value="1"/>
</dbReference>
<dbReference type="EC" id="2.7.13.3" evidence="2"/>
<dbReference type="Pfam" id="PF00512">
    <property type="entry name" value="HisKA"/>
    <property type="match status" value="1"/>
</dbReference>
<dbReference type="GO" id="GO:0000155">
    <property type="term" value="F:phosphorelay sensor kinase activity"/>
    <property type="evidence" value="ECO:0007669"/>
    <property type="project" value="InterPro"/>
</dbReference>
<evidence type="ECO:0000256" key="7">
    <source>
        <dbReference type="SAM" id="Coils"/>
    </source>
</evidence>
<organism evidence="10 11">
    <name type="scientific">Candidatus Thermofonsia Clade 1 bacterium</name>
    <dbReference type="NCBI Taxonomy" id="2364210"/>
    <lineage>
        <taxon>Bacteria</taxon>
        <taxon>Bacillati</taxon>
        <taxon>Chloroflexota</taxon>
        <taxon>Candidatus Thermofontia</taxon>
        <taxon>Candidatus Thermofonsia Clade 1</taxon>
    </lineage>
</organism>
<dbReference type="PANTHER" id="PTHR43547">
    <property type="entry name" value="TWO-COMPONENT HISTIDINE KINASE"/>
    <property type="match status" value="1"/>
</dbReference>
<evidence type="ECO:0000256" key="3">
    <source>
        <dbReference type="ARBA" id="ARBA00022553"/>
    </source>
</evidence>
<dbReference type="PRINTS" id="PR00344">
    <property type="entry name" value="BCTRLSENSOR"/>
</dbReference>
<evidence type="ECO:0000256" key="2">
    <source>
        <dbReference type="ARBA" id="ARBA00012438"/>
    </source>
</evidence>
<dbReference type="SMART" id="SM00387">
    <property type="entry name" value="HATPase_c"/>
    <property type="match status" value="1"/>
</dbReference>
<dbReference type="SMART" id="SM00448">
    <property type="entry name" value="REC"/>
    <property type="match status" value="1"/>
</dbReference>
<dbReference type="Gene3D" id="1.10.287.130">
    <property type="match status" value="1"/>
</dbReference>
<dbReference type="InterPro" id="IPR011006">
    <property type="entry name" value="CheY-like_superfamily"/>
</dbReference>
<dbReference type="Proteomes" id="UP000229681">
    <property type="component" value="Unassembled WGS sequence"/>
</dbReference>
<dbReference type="SUPFAM" id="SSF55874">
    <property type="entry name" value="ATPase domain of HSP90 chaperone/DNA topoisomerase II/histidine kinase"/>
    <property type="match status" value="1"/>
</dbReference>
<evidence type="ECO:0000313" key="11">
    <source>
        <dbReference type="Proteomes" id="UP000229681"/>
    </source>
</evidence>
<evidence type="ECO:0000256" key="1">
    <source>
        <dbReference type="ARBA" id="ARBA00000085"/>
    </source>
</evidence>
<dbReference type="PROSITE" id="PS50110">
    <property type="entry name" value="RESPONSE_REGULATORY"/>
    <property type="match status" value="1"/>
</dbReference>
<dbReference type="InterPro" id="IPR036890">
    <property type="entry name" value="HATPase_C_sf"/>
</dbReference>
<comment type="catalytic activity">
    <reaction evidence="1">
        <text>ATP + protein L-histidine = ADP + protein N-phospho-L-histidine.</text>
        <dbReference type="EC" id="2.7.13.3"/>
    </reaction>
</comment>
<gene>
    <name evidence="10" type="ORF">CUN49_08435</name>
</gene>
<dbReference type="CDD" id="cd00082">
    <property type="entry name" value="HisKA"/>
    <property type="match status" value="1"/>
</dbReference>
<dbReference type="Pfam" id="PF02518">
    <property type="entry name" value="HATPase_c"/>
    <property type="match status" value="1"/>
</dbReference>
<dbReference type="CDD" id="cd00075">
    <property type="entry name" value="HATPase"/>
    <property type="match status" value="1"/>
</dbReference>
<dbReference type="Gene3D" id="3.30.565.10">
    <property type="entry name" value="Histidine kinase-like ATPase, C-terminal domain"/>
    <property type="match status" value="1"/>
</dbReference>
<dbReference type="InterPro" id="IPR036097">
    <property type="entry name" value="HisK_dim/P_sf"/>
</dbReference>
<dbReference type="SUPFAM" id="SSF52172">
    <property type="entry name" value="CheY-like"/>
    <property type="match status" value="1"/>
</dbReference>
<keyword evidence="3 6" id="KW-0597">Phosphoprotein</keyword>
<accession>A0A2M8PE91</accession>
<dbReference type="SUPFAM" id="SSF47384">
    <property type="entry name" value="Homodimeric domain of signal transducing histidine kinase"/>
    <property type="match status" value="1"/>
</dbReference>
<sequence>MAEKRTILYIEDDAHARNLVRKILQRDFDVLTAQNGLEGLDILKQRTPDLVLTDLNLPDLSGEVIAARIRAIVGEGLPIVAMTAHNEKQVRERALAAGCIGYITKPIDSRTLVATIHDFLGGRTEQLGEADQRRATKEMQATLTSQLEQTVRKLQEDNAELRNLERAKTAFLTQVSHELRTPLTVLSGYIQMLCQQLQADPTVNPRYVELANMAATGLQRLHTVMNEVVVMARLAANQVDAFMAPVLIGDVARQAIEEYRTALERRRLRLEMSGDCWEQVIMADAALLRLAFSNLISNAIKATPDGGAPIGFHIGKQADVLHVRVSDHGIGIQPEQLRLLFKPFYTNIDVNRGRTSKTDFMGMGLGIGLTVVARIVEAHNGRVWAESDGYDEQACPGATFHILLPLSSQLAR</sequence>
<feature type="domain" description="Histidine kinase" evidence="8">
    <location>
        <begin position="174"/>
        <end position="408"/>
    </location>
</feature>
<dbReference type="InterPro" id="IPR005467">
    <property type="entry name" value="His_kinase_dom"/>
</dbReference>
<evidence type="ECO:0000259" key="9">
    <source>
        <dbReference type="PROSITE" id="PS50110"/>
    </source>
</evidence>
<dbReference type="InterPro" id="IPR003661">
    <property type="entry name" value="HisK_dim/P_dom"/>
</dbReference>
<keyword evidence="4" id="KW-0808">Transferase</keyword>
<dbReference type="InterPro" id="IPR003594">
    <property type="entry name" value="HATPase_dom"/>
</dbReference>
<dbReference type="InterPro" id="IPR001789">
    <property type="entry name" value="Sig_transdc_resp-reg_receiver"/>
</dbReference>
<proteinExistence type="predicted"/>
<reference evidence="10 11" key="1">
    <citation type="submission" date="2017-11" db="EMBL/GenBank/DDBJ databases">
        <title>Evolution of Phototrophy in the Chloroflexi Phylum Driven by Horizontal Gene Transfer.</title>
        <authorList>
            <person name="Ward L.M."/>
            <person name="Hemp J."/>
            <person name="Shih P.M."/>
            <person name="Mcglynn S.E."/>
            <person name="Fischer W."/>
        </authorList>
    </citation>
    <scope>NUCLEOTIDE SEQUENCE [LARGE SCALE GENOMIC DNA]</scope>
    <source>
        <strain evidence="10">JP3_13</strain>
    </source>
</reference>
<dbReference type="InterPro" id="IPR004358">
    <property type="entry name" value="Sig_transdc_His_kin-like_C"/>
</dbReference>
<keyword evidence="7" id="KW-0175">Coiled coil</keyword>
<evidence type="ECO:0000256" key="4">
    <source>
        <dbReference type="ARBA" id="ARBA00022777"/>
    </source>
</evidence>
<evidence type="ECO:0000256" key="6">
    <source>
        <dbReference type="PROSITE-ProRule" id="PRU00169"/>
    </source>
</evidence>
<name>A0A2M8PE91_9CHLR</name>
<dbReference type="EMBL" id="PGTM01000104">
    <property type="protein sequence ID" value="PJF35852.1"/>
    <property type="molecule type" value="Genomic_DNA"/>
</dbReference>
<dbReference type="PANTHER" id="PTHR43547:SF2">
    <property type="entry name" value="HYBRID SIGNAL TRANSDUCTION HISTIDINE KINASE C"/>
    <property type="match status" value="1"/>
</dbReference>
<evidence type="ECO:0000259" key="8">
    <source>
        <dbReference type="PROSITE" id="PS50109"/>
    </source>
</evidence>
<dbReference type="Gene3D" id="3.40.50.2300">
    <property type="match status" value="1"/>
</dbReference>
<feature type="coiled-coil region" evidence="7">
    <location>
        <begin position="144"/>
        <end position="174"/>
    </location>
</feature>
<comment type="caution">
    <text evidence="10">The sequence shown here is derived from an EMBL/GenBank/DDBJ whole genome shotgun (WGS) entry which is preliminary data.</text>
</comment>
<keyword evidence="5" id="KW-0902">Two-component regulatory system</keyword>
<protein>
    <recommendedName>
        <fullName evidence="2">histidine kinase</fullName>
        <ecNumber evidence="2">2.7.13.3</ecNumber>
    </recommendedName>
</protein>
<feature type="domain" description="Response regulatory" evidence="9">
    <location>
        <begin position="6"/>
        <end position="120"/>
    </location>
</feature>
<evidence type="ECO:0000256" key="5">
    <source>
        <dbReference type="ARBA" id="ARBA00023012"/>
    </source>
</evidence>